<dbReference type="Gene3D" id="1.10.510.10">
    <property type="entry name" value="Transferase(Phosphotransferase) domain 1"/>
    <property type="match status" value="1"/>
</dbReference>
<keyword evidence="3" id="KW-1185">Reference proteome</keyword>
<dbReference type="GO" id="GO:0004674">
    <property type="term" value="F:protein serine/threonine kinase activity"/>
    <property type="evidence" value="ECO:0000318"/>
    <property type="project" value="GO_Central"/>
</dbReference>
<dbReference type="GO" id="GO:0016020">
    <property type="term" value="C:membrane"/>
    <property type="evidence" value="ECO:0000318"/>
    <property type="project" value="GO_Central"/>
</dbReference>
<dbReference type="Pfam" id="PF19160">
    <property type="entry name" value="SPARK"/>
    <property type="match status" value="1"/>
</dbReference>
<dbReference type="GO" id="GO:0005524">
    <property type="term" value="F:ATP binding"/>
    <property type="evidence" value="ECO:0007669"/>
    <property type="project" value="InterPro"/>
</dbReference>
<evidence type="ECO:0000313" key="3">
    <source>
        <dbReference type="Proteomes" id="UP000222542"/>
    </source>
</evidence>
<dbReference type="SUPFAM" id="SSF56112">
    <property type="entry name" value="Protein kinase-like (PK-like)"/>
    <property type="match status" value="1"/>
</dbReference>
<dbReference type="Gramene" id="PHT67567">
    <property type="protein sequence ID" value="PHT67567"/>
    <property type="gene ID" value="T459_27054"/>
</dbReference>
<dbReference type="AlphaFoldDB" id="A0A2G2YCU1"/>
<dbReference type="EMBL" id="AYRZ02000011">
    <property type="protein sequence ID" value="PHT67567.1"/>
    <property type="molecule type" value="Genomic_DNA"/>
</dbReference>
<gene>
    <name evidence="2" type="ORF">T459_27054</name>
</gene>
<dbReference type="Proteomes" id="UP000222542">
    <property type="component" value="Unassembled WGS sequence"/>
</dbReference>
<dbReference type="InterPro" id="IPR000719">
    <property type="entry name" value="Prot_kinase_dom"/>
</dbReference>
<dbReference type="PROSITE" id="PS50011">
    <property type="entry name" value="PROTEIN_KINASE_DOM"/>
    <property type="match status" value="1"/>
</dbReference>
<proteinExistence type="predicted"/>
<dbReference type="InterPro" id="IPR011009">
    <property type="entry name" value="Kinase-like_dom_sf"/>
</dbReference>
<comment type="caution">
    <text evidence="2">The sequence shown here is derived from an EMBL/GenBank/DDBJ whole genome shotgun (WGS) entry which is preliminary data.</text>
</comment>
<dbReference type="PANTHER" id="PTHR48055">
    <property type="entry name" value="LEUCINE-RICH REPEAT RECEPTOR PROTEIN KINASE EMS1"/>
    <property type="match status" value="1"/>
</dbReference>
<dbReference type="Pfam" id="PF00069">
    <property type="entry name" value="Pkinase"/>
    <property type="match status" value="1"/>
</dbReference>
<dbReference type="OMA" id="GQRVINM"/>
<dbReference type="Gene3D" id="3.30.200.20">
    <property type="entry name" value="Phosphorylase Kinase, domain 1"/>
    <property type="match status" value="1"/>
</dbReference>
<dbReference type="InterPro" id="IPR001245">
    <property type="entry name" value="Ser-Thr/Tyr_kinase_cat_dom"/>
</dbReference>
<accession>A0A2G2YCU1</accession>
<evidence type="ECO:0000313" key="2">
    <source>
        <dbReference type="EMBL" id="PHT67567.1"/>
    </source>
</evidence>
<sequence length="446" mass="49931">MNISGEACTTLDNYTWDGFLNDHPCCGLAFNTYLRALARWTNQTRHDIFLNSTQQSDCLTLMNNNNSSTSDNFRCGIEKLTSTGAGGCSDYSEIDVENKLGSRLKSLRDDCRLMDSGGGLAKGCNKCLRTWREIAKNDTTKLEDDICRFSMLILLTSQRVSDESWVDKIFHCLGNGSLPLVSDESYSDESTYRRLSLKEIYSATDNLCMSNFIGQGLAGKVYKGILADRKHVAVKHIIKDEQMETFVREVTSLSHIKHPNLVSLLGHYDGPNECFLVYELCHNGNLSEWLFANILLSASFEAKLSDFGLSKIISIGHSYASSEVRGTFGYVDPEYQKNRHVNTYGDVYSFGIVLLQLLSGQRVINLDLKKPMPLSKRAKNLTKGGNIKEFADPKLEGKFSMVAFELVFKLALSSIGLKQQRPSMEQVVIKLEEALDLSTRIESVHP</sequence>
<protein>
    <recommendedName>
        <fullName evidence="1">Protein kinase domain-containing protein</fullName>
    </recommendedName>
</protein>
<reference evidence="2 3" key="2">
    <citation type="journal article" date="2017" name="Genome Biol.">
        <title>New reference genome sequences of hot pepper reveal the massive evolution of plant disease-resistance genes by retroduplication.</title>
        <authorList>
            <person name="Kim S."/>
            <person name="Park J."/>
            <person name="Yeom S.I."/>
            <person name="Kim Y.M."/>
            <person name="Seo E."/>
            <person name="Kim K.T."/>
            <person name="Kim M.S."/>
            <person name="Lee J.M."/>
            <person name="Cheong K."/>
            <person name="Shin H.S."/>
            <person name="Kim S.B."/>
            <person name="Han K."/>
            <person name="Lee J."/>
            <person name="Park M."/>
            <person name="Lee H.A."/>
            <person name="Lee H.Y."/>
            <person name="Lee Y."/>
            <person name="Oh S."/>
            <person name="Lee J.H."/>
            <person name="Choi E."/>
            <person name="Choi E."/>
            <person name="Lee S.E."/>
            <person name="Jeon J."/>
            <person name="Kim H."/>
            <person name="Choi G."/>
            <person name="Song H."/>
            <person name="Lee J."/>
            <person name="Lee S.C."/>
            <person name="Kwon J.K."/>
            <person name="Lee H.Y."/>
            <person name="Koo N."/>
            <person name="Hong Y."/>
            <person name="Kim R.W."/>
            <person name="Kang W.H."/>
            <person name="Huh J.H."/>
            <person name="Kang B.C."/>
            <person name="Yang T.J."/>
            <person name="Lee Y.H."/>
            <person name="Bennetzen J.L."/>
            <person name="Choi D."/>
        </authorList>
    </citation>
    <scope>NUCLEOTIDE SEQUENCE [LARGE SCALE GENOMIC DNA]</scope>
    <source>
        <strain evidence="3">cv. CM334</strain>
    </source>
</reference>
<organism evidence="2 3">
    <name type="scientific">Capsicum annuum</name>
    <name type="common">Capsicum pepper</name>
    <dbReference type="NCBI Taxonomy" id="4072"/>
    <lineage>
        <taxon>Eukaryota</taxon>
        <taxon>Viridiplantae</taxon>
        <taxon>Streptophyta</taxon>
        <taxon>Embryophyta</taxon>
        <taxon>Tracheophyta</taxon>
        <taxon>Spermatophyta</taxon>
        <taxon>Magnoliopsida</taxon>
        <taxon>eudicotyledons</taxon>
        <taxon>Gunneridae</taxon>
        <taxon>Pentapetalae</taxon>
        <taxon>asterids</taxon>
        <taxon>lamiids</taxon>
        <taxon>Solanales</taxon>
        <taxon>Solanaceae</taxon>
        <taxon>Solanoideae</taxon>
        <taxon>Capsiceae</taxon>
        <taxon>Capsicum</taxon>
    </lineage>
</organism>
<dbReference type="PANTHER" id="PTHR48055:SF9">
    <property type="entry name" value="PROTEIN KINASE DOMAIN-CONTAINING PROTEIN"/>
    <property type="match status" value="1"/>
</dbReference>
<reference evidence="2 3" key="1">
    <citation type="journal article" date="2014" name="Nat. Genet.">
        <title>Genome sequence of the hot pepper provides insights into the evolution of pungency in Capsicum species.</title>
        <authorList>
            <person name="Kim S."/>
            <person name="Park M."/>
            <person name="Yeom S.I."/>
            <person name="Kim Y.M."/>
            <person name="Lee J.M."/>
            <person name="Lee H.A."/>
            <person name="Seo E."/>
            <person name="Choi J."/>
            <person name="Cheong K."/>
            <person name="Kim K.T."/>
            <person name="Jung K."/>
            <person name="Lee G.W."/>
            <person name="Oh S.K."/>
            <person name="Bae C."/>
            <person name="Kim S.B."/>
            <person name="Lee H.Y."/>
            <person name="Kim S.Y."/>
            <person name="Kim M.S."/>
            <person name="Kang B.C."/>
            <person name="Jo Y.D."/>
            <person name="Yang H.B."/>
            <person name="Jeong H.J."/>
            <person name="Kang W.H."/>
            <person name="Kwon J.K."/>
            <person name="Shin C."/>
            <person name="Lim J.Y."/>
            <person name="Park J.H."/>
            <person name="Huh J.H."/>
            <person name="Kim J.S."/>
            <person name="Kim B.D."/>
            <person name="Cohen O."/>
            <person name="Paran I."/>
            <person name="Suh M.C."/>
            <person name="Lee S.B."/>
            <person name="Kim Y.K."/>
            <person name="Shin Y."/>
            <person name="Noh S.J."/>
            <person name="Park J."/>
            <person name="Seo Y.S."/>
            <person name="Kwon S.Y."/>
            <person name="Kim H.A."/>
            <person name="Park J.M."/>
            <person name="Kim H.J."/>
            <person name="Choi S.B."/>
            <person name="Bosland P.W."/>
            <person name="Reeves G."/>
            <person name="Jo S.H."/>
            <person name="Lee B.W."/>
            <person name="Cho H.T."/>
            <person name="Choi H.S."/>
            <person name="Lee M.S."/>
            <person name="Yu Y."/>
            <person name="Do Choi Y."/>
            <person name="Park B.S."/>
            <person name="van Deynze A."/>
            <person name="Ashrafi H."/>
            <person name="Hill T."/>
            <person name="Kim W.T."/>
            <person name="Pai H.S."/>
            <person name="Ahn H.K."/>
            <person name="Yeam I."/>
            <person name="Giovannoni J.J."/>
            <person name="Rose J.K."/>
            <person name="Sorensen I."/>
            <person name="Lee S.J."/>
            <person name="Kim R.W."/>
            <person name="Choi I.Y."/>
            <person name="Choi B.S."/>
            <person name="Lim J.S."/>
            <person name="Lee Y.H."/>
            <person name="Choi D."/>
        </authorList>
    </citation>
    <scope>NUCLEOTIDE SEQUENCE [LARGE SCALE GENOMIC DNA]</scope>
    <source>
        <strain evidence="3">cv. CM334</strain>
    </source>
</reference>
<name>A0A2G2YCU1_CAPAN</name>
<feature type="domain" description="Protein kinase" evidence="1">
    <location>
        <begin position="207"/>
        <end position="446"/>
    </location>
</feature>
<dbReference type="Pfam" id="PF07714">
    <property type="entry name" value="PK_Tyr_Ser-Thr"/>
    <property type="match status" value="1"/>
</dbReference>
<dbReference type="InterPro" id="IPR043891">
    <property type="entry name" value="SPARK"/>
</dbReference>
<evidence type="ECO:0000259" key="1">
    <source>
        <dbReference type="PROSITE" id="PS50011"/>
    </source>
</evidence>
<dbReference type="InterPro" id="IPR051564">
    <property type="entry name" value="LRR_receptor-like_kinase"/>
</dbReference>
<dbReference type="FunFam" id="3.30.200.20:FF:000608">
    <property type="entry name" value="Serine/threonine kinase protein"/>
    <property type="match status" value="1"/>
</dbReference>